<dbReference type="SMART" id="SM00398">
    <property type="entry name" value="HMG"/>
    <property type="match status" value="1"/>
</dbReference>
<dbReference type="SUPFAM" id="SSF47095">
    <property type="entry name" value="HMG-box"/>
    <property type="match status" value="1"/>
</dbReference>
<evidence type="ECO:0000256" key="1">
    <source>
        <dbReference type="ARBA" id="ARBA00023125"/>
    </source>
</evidence>
<dbReference type="Gene3D" id="1.10.30.10">
    <property type="entry name" value="High mobility group box domain"/>
    <property type="match status" value="1"/>
</dbReference>
<accession>A0AAD4MKJ7</accession>
<dbReference type="Proteomes" id="UP001201812">
    <property type="component" value="Unassembled WGS sequence"/>
</dbReference>
<dbReference type="EMBL" id="JAKKPZ010000279">
    <property type="protein sequence ID" value="KAI1697234.1"/>
    <property type="molecule type" value="Genomic_DNA"/>
</dbReference>
<dbReference type="PROSITE" id="PS50118">
    <property type="entry name" value="HMG_BOX_2"/>
    <property type="match status" value="1"/>
</dbReference>
<evidence type="ECO:0000259" key="3">
    <source>
        <dbReference type="PROSITE" id="PS50118"/>
    </source>
</evidence>
<feature type="DNA-binding region" description="HMG box" evidence="2">
    <location>
        <begin position="22"/>
        <end position="81"/>
    </location>
</feature>
<protein>
    <submittedName>
        <fullName evidence="4">HMG (High mobility group) box domain-containing protein</fullName>
    </submittedName>
</protein>
<keyword evidence="1 2" id="KW-0238">DNA-binding</keyword>
<evidence type="ECO:0000313" key="4">
    <source>
        <dbReference type="EMBL" id="KAI1697234.1"/>
    </source>
</evidence>
<dbReference type="InterPro" id="IPR009071">
    <property type="entry name" value="HMG_box_dom"/>
</dbReference>
<evidence type="ECO:0000313" key="5">
    <source>
        <dbReference type="Proteomes" id="UP001201812"/>
    </source>
</evidence>
<dbReference type="AlphaFoldDB" id="A0AAD4MKJ7"/>
<comment type="caution">
    <text evidence="4">The sequence shown here is derived from an EMBL/GenBank/DDBJ whole genome shotgun (WGS) entry which is preliminary data.</text>
</comment>
<organism evidence="4 5">
    <name type="scientific">Ditylenchus destructor</name>
    <dbReference type="NCBI Taxonomy" id="166010"/>
    <lineage>
        <taxon>Eukaryota</taxon>
        <taxon>Metazoa</taxon>
        <taxon>Ecdysozoa</taxon>
        <taxon>Nematoda</taxon>
        <taxon>Chromadorea</taxon>
        <taxon>Rhabditida</taxon>
        <taxon>Tylenchina</taxon>
        <taxon>Tylenchomorpha</taxon>
        <taxon>Sphaerularioidea</taxon>
        <taxon>Anguinidae</taxon>
        <taxon>Anguininae</taxon>
        <taxon>Ditylenchus</taxon>
    </lineage>
</organism>
<gene>
    <name evidence="4" type="ORF">DdX_18601</name>
</gene>
<dbReference type="Pfam" id="PF00505">
    <property type="entry name" value="HMG_box"/>
    <property type="match status" value="1"/>
</dbReference>
<dbReference type="InterPro" id="IPR050342">
    <property type="entry name" value="HMGB"/>
</dbReference>
<feature type="domain" description="HMG box" evidence="3">
    <location>
        <begin position="22"/>
        <end position="81"/>
    </location>
</feature>
<dbReference type="GO" id="GO:0003677">
    <property type="term" value="F:DNA binding"/>
    <property type="evidence" value="ECO:0007669"/>
    <property type="project" value="UniProtKB-UniRule"/>
</dbReference>
<sequence>MAPITRFTSADRASKGLAEGLPKRALSGYLLFAKENHSKVVASNPHSDPQDIFRKVGKAWNELADSEKDKWNRLAADLRKKAAMGEKSRSRSR</sequence>
<keyword evidence="5" id="KW-1185">Reference proteome</keyword>
<evidence type="ECO:0000256" key="2">
    <source>
        <dbReference type="PROSITE-ProRule" id="PRU00267"/>
    </source>
</evidence>
<keyword evidence="2" id="KW-0539">Nucleus</keyword>
<proteinExistence type="predicted"/>
<dbReference type="CDD" id="cd00084">
    <property type="entry name" value="HMG-box_SF"/>
    <property type="match status" value="1"/>
</dbReference>
<dbReference type="PANTHER" id="PTHR48112">
    <property type="entry name" value="HIGH MOBILITY GROUP PROTEIN DSP1"/>
    <property type="match status" value="1"/>
</dbReference>
<dbReference type="InterPro" id="IPR036910">
    <property type="entry name" value="HMG_box_dom_sf"/>
</dbReference>
<name>A0AAD4MKJ7_9BILA</name>
<reference evidence="4" key="1">
    <citation type="submission" date="2022-01" db="EMBL/GenBank/DDBJ databases">
        <title>Genome Sequence Resource for Two Populations of Ditylenchus destructor, the Migratory Endoparasitic Phytonematode.</title>
        <authorList>
            <person name="Zhang H."/>
            <person name="Lin R."/>
            <person name="Xie B."/>
        </authorList>
    </citation>
    <scope>NUCLEOTIDE SEQUENCE</scope>
    <source>
        <strain evidence="4">BazhouSP</strain>
    </source>
</reference>
<dbReference type="GO" id="GO:0005634">
    <property type="term" value="C:nucleus"/>
    <property type="evidence" value="ECO:0007669"/>
    <property type="project" value="UniProtKB-UniRule"/>
</dbReference>